<dbReference type="PANTHER" id="PTHR45982:SF1">
    <property type="entry name" value="REGULATOR OF CHROMOSOME CONDENSATION"/>
    <property type="match status" value="1"/>
</dbReference>
<dbReference type="EMBL" id="LT598467">
    <property type="protein sequence ID" value="SCU96454.1"/>
    <property type="molecule type" value="Genomic_DNA"/>
</dbReference>
<sequence length="236" mass="25587">MRVPANARTSLSGAFQNIYLQVDDQIYGWGSNTKCQLSEPKCRLIDKPTVVYSGSRVSQLNVGKNFVCFLDVDRFVLMGSLKELESLIAVDAQNIQSAKTPADKVRMLAMWSSVHLSARNRVLSYGHGTHGQLLKDPAPGHITTLAVGSEHGIMCTEGKAVFCWGWGEHGNCGRLQQTGATCECGNDDEEENDGSNVVSPLNPVYEAKKDETVVSCFGGCATTWICIFNPTLVAAP</sequence>
<evidence type="ECO:0000313" key="1">
    <source>
        <dbReference type="EMBL" id="SCU96454.1"/>
    </source>
</evidence>
<dbReference type="Pfam" id="PF13540">
    <property type="entry name" value="RCC1_2"/>
    <property type="match status" value="1"/>
</dbReference>
<gene>
    <name evidence="1" type="ORF">LAMI_0F06612G</name>
</gene>
<dbReference type="AlphaFoldDB" id="A0A1G4JZ37"/>
<dbReference type="Gene3D" id="2.130.10.30">
    <property type="entry name" value="Regulator of chromosome condensation 1/beta-lactamase-inhibitor protein II"/>
    <property type="match status" value="1"/>
</dbReference>
<protein>
    <submittedName>
        <fullName evidence="1">LAMI_0F06612g1_1</fullName>
    </submittedName>
</protein>
<dbReference type="SUPFAM" id="SSF50985">
    <property type="entry name" value="RCC1/BLIP-II"/>
    <property type="match status" value="1"/>
</dbReference>
<evidence type="ECO:0000313" key="2">
    <source>
        <dbReference type="Proteomes" id="UP000191024"/>
    </source>
</evidence>
<dbReference type="STRING" id="1230905.A0A1G4JZ37"/>
<dbReference type="OrthoDB" id="5370059at2759"/>
<accession>A0A1G4JZ37</accession>
<name>A0A1G4JZ37_9SACH</name>
<reference evidence="2" key="1">
    <citation type="submission" date="2016-03" db="EMBL/GenBank/DDBJ databases">
        <authorList>
            <person name="Devillers H."/>
        </authorList>
    </citation>
    <scope>NUCLEOTIDE SEQUENCE [LARGE SCALE GENOMIC DNA]</scope>
</reference>
<dbReference type="InterPro" id="IPR009091">
    <property type="entry name" value="RCC1/BLIP-II"/>
</dbReference>
<dbReference type="InterPro" id="IPR051553">
    <property type="entry name" value="Ran_GTPase-activating"/>
</dbReference>
<proteinExistence type="predicted"/>
<dbReference type="PANTHER" id="PTHR45982">
    <property type="entry name" value="REGULATOR OF CHROMOSOME CONDENSATION"/>
    <property type="match status" value="1"/>
</dbReference>
<keyword evidence="2" id="KW-1185">Reference proteome</keyword>
<organism evidence="1 2">
    <name type="scientific">Lachancea mirantina</name>
    <dbReference type="NCBI Taxonomy" id="1230905"/>
    <lineage>
        <taxon>Eukaryota</taxon>
        <taxon>Fungi</taxon>
        <taxon>Dikarya</taxon>
        <taxon>Ascomycota</taxon>
        <taxon>Saccharomycotina</taxon>
        <taxon>Saccharomycetes</taxon>
        <taxon>Saccharomycetales</taxon>
        <taxon>Saccharomycetaceae</taxon>
        <taxon>Lachancea</taxon>
    </lineage>
</organism>
<dbReference type="Proteomes" id="UP000191024">
    <property type="component" value="Chromosome F"/>
</dbReference>